<evidence type="ECO:0000313" key="1">
    <source>
        <dbReference type="EMBL" id="KAJ9057107.1"/>
    </source>
</evidence>
<reference evidence="1" key="1">
    <citation type="submission" date="2022-04" db="EMBL/GenBank/DDBJ databases">
        <title>Genome of the entomopathogenic fungus Entomophthora muscae.</title>
        <authorList>
            <person name="Elya C."/>
            <person name="Lovett B.R."/>
            <person name="Lee E."/>
            <person name="Macias A.M."/>
            <person name="Hajek A.E."/>
            <person name="De Bivort B.L."/>
            <person name="Kasson M.T."/>
            <person name="De Fine Licht H.H."/>
            <person name="Stajich J.E."/>
        </authorList>
    </citation>
    <scope>NUCLEOTIDE SEQUENCE</scope>
    <source>
        <strain evidence="1">Berkeley</strain>
    </source>
</reference>
<name>A0ACC2S4F2_9FUNG</name>
<dbReference type="Proteomes" id="UP001165960">
    <property type="component" value="Unassembled WGS sequence"/>
</dbReference>
<sequence>MLLLSFVLVKLVQAEEVLKVMVHMSLGTNSHIKPLLEIGAVLRERNHSVFYSSFETNKKYNKPYKFPFISLGNDADAEWDPRAMKAQYATRNPEDPIKEIAKTFGVVAPGVYDKTYPIIVQVMKEEKPDVVMCDFIATACREAAQMLGIPLITGFQPTDMYGITEASFLTTEMVYGSITTESLTFFQRLQSKVIQPLLEYYYYRSMVNGLNVIRAKYGVPPSSTPYGDFSTSLGLASSFFGFEASFPYPPYIKMIGPIKSISYPPLTPELTKFLEAHPKTVYIALGSIVILTDFDIENLAFGCLQALSEGSIDGVIWGLGNTIREDFPEVIEFNATKLTRDQLLNNKLPHIKLLPWAPQKAILEHKNTKLFISHGGLESSFEAIFSATPVLCMPYLGDQPRNARKLEDAGIGKYINRATATPTTVSDDIKYIIQDSTGSFLSNTQRMRTIAEHGSRRKSIGADAVEEYIEIARACRPLQPYKYGEIPCELKHLAMASRNMPYITANLIDVYIFVALTLLAFLVALVYMLAALMSCILPPTSTDQQKKNQ</sequence>
<keyword evidence="2" id="KW-1185">Reference proteome</keyword>
<evidence type="ECO:0000313" key="2">
    <source>
        <dbReference type="Proteomes" id="UP001165960"/>
    </source>
</evidence>
<organism evidence="1 2">
    <name type="scientific">Entomophthora muscae</name>
    <dbReference type="NCBI Taxonomy" id="34485"/>
    <lineage>
        <taxon>Eukaryota</taxon>
        <taxon>Fungi</taxon>
        <taxon>Fungi incertae sedis</taxon>
        <taxon>Zoopagomycota</taxon>
        <taxon>Entomophthoromycotina</taxon>
        <taxon>Entomophthoromycetes</taxon>
        <taxon>Entomophthorales</taxon>
        <taxon>Entomophthoraceae</taxon>
        <taxon>Entomophthora</taxon>
    </lineage>
</organism>
<proteinExistence type="predicted"/>
<protein>
    <submittedName>
        <fullName evidence="1">Uncharacterized protein</fullName>
    </submittedName>
</protein>
<comment type="caution">
    <text evidence="1">The sequence shown here is derived from an EMBL/GenBank/DDBJ whole genome shotgun (WGS) entry which is preliminary data.</text>
</comment>
<dbReference type="EMBL" id="QTSX02005826">
    <property type="protein sequence ID" value="KAJ9057107.1"/>
    <property type="molecule type" value="Genomic_DNA"/>
</dbReference>
<accession>A0ACC2S4F2</accession>
<gene>
    <name evidence="1" type="ORF">DSO57_1025754</name>
</gene>